<feature type="non-terminal residue" evidence="3">
    <location>
        <position position="49"/>
    </location>
</feature>
<keyword evidence="3" id="KW-0282">Flagellum</keyword>
<dbReference type="Proteomes" id="UP000240624">
    <property type="component" value="Unassembled WGS sequence"/>
</dbReference>
<dbReference type="RefSeq" id="WP_243402254.1">
    <property type="nucleotide sequence ID" value="NZ_PYGB01000024.1"/>
</dbReference>
<evidence type="ECO:0000259" key="2">
    <source>
        <dbReference type="Pfam" id="PF00460"/>
    </source>
</evidence>
<comment type="caution">
    <text evidence="3">The sequence shown here is derived from an EMBL/GenBank/DDBJ whole genome shotgun (WGS) entry which is preliminary data.</text>
</comment>
<dbReference type="AlphaFoldDB" id="A0A2P8C5U7"/>
<protein>
    <submittedName>
        <fullName evidence="3">Flagellar basal body rod protein</fullName>
    </submittedName>
</protein>
<gene>
    <name evidence="4" type="ORF">CLV79_12036</name>
    <name evidence="3" type="ORF">CLV79_1241</name>
</gene>
<name>A0A2P8C5U7_9RHOB</name>
<organism evidence="3 5">
    <name type="scientific">Limimaricola soesokkakensis</name>
    <dbReference type="NCBI Taxonomy" id="1343159"/>
    <lineage>
        <taxon>Bacteria</taxon>
        <taxon>Pseudomonadati</taxon>
        <taxon>Pseudomonadota</taxon>
        <taxon>Alphaproteobacteria</taxon>
        <taxon>Rhodobacterales</taxon>
        <taxon>Paracoccaceae</taxon>
        <taxon>Limimaricola</taxon>
    </lineage>
</organism>
<evidence type="ECO:0000313" key="5">
    <source>
        <dbReference type="Proteomes" id="UP000240624"/>
    </source>
</evidence>
<keyword evidence="3" id="KW-0966">Cell projection</keyword>
<dbReference type="Pfam" id="PF00460">
    <property type="entry name" value="Flg_bb_rod"/>
    <property type="match status" value="1"/>
</dbReference>
<accession>A0A2P8C5U7</accession>
<comment type="subcellular location">
    <subcellularLocation>
        <location evidence="1">Bacterial flagellum basal body</location>
    </subcellularLocation>
</comment>
<dbReference type="GO" id="GO:0009425">
    <property type="term" value="C:bacterial-type flagellum basal body"/>
    <property type="evidence" value="ECO:0007669"/>
    <property type="project" value="UniProtKB-SubCell"/>
</dbReference>
<evidence type="ECO:0000313" key="4">
    <source>
        <dbReference type="EMBL" id="PSK80693.1"/>
    </source>
</evidence>
<evidence type="ECO:0000256" key="1">
    <source>
        <dbReference type="ARBA" id="ARBA00004117"/>
    </source>
</evidence>
<dbReference type="EMBL" id="PYGB01000024">
    <property type="protein sequence ID" value="PSK80327.1"/>
    <property type="molecule type" value="Genomic_DNA"/>
</dbReference>
<evidence type="ECO:0000313" key="3">
    <source>
        <dbReference type="EMBL" id="PSK80327.1"/>
    </source>
</evidence>
<feature type="domain" description="Flagellar basal body rod protein N-terminal" evidence="2">
    <location>
        <begin position="7"/>
        <end position="37"/>
    </location>
</feature>
<sequence length="49" mass="5229">MSISYAMQTGVSGLRANSTAVGRISENIANANTDGYRRSFVQMVTTSTL</sequence>
<dbReference type="EMBL" id="PYGB01000020">
    <property type="protein sequence ID" value="PSK80693.1"/>
    <property type="molecule type" value="Genomic_DNA"/>
</dbReference>
<proteinExistence type="predicted"/>
<keyword evidence="5" id="KW-1185">Reference proteome</keyword>
<keyword evidence="3" id="KW-0969">Cilium</keyword>
<reference evidence="3 5" key="1">
    <citation type="submission" date="2018-03" db="EMBL/GenBank/DDBJ databases">
        <title>Genomic Encyclopedia of Archaeal and Bacterial Type Strains, Phase II (KMG-II): from individual species to whole genera.</title>
        <authorList>
            <person name="Goeker M."/>
        </authorList>
    </citation>
    <scope>NUCLEOTIDE SEQUENCE [LARGE SCALE GENOMIC DNA]</scope>
    <source>
        <strain evidence="3 5">DSM 29956</strain>
    </source>
</reference>
<dbReference type="InterPro" id="IPR001444">
    <property type="entry name" value="Flag_bb_rod_N"/>
</dbReference>